<protein>
    <submittedName>
        <fullName evidence="3">Myo-inositol 2-dehydrogenase</fullName>
    </submittedName>
</protein>
<comment type="caution">
    <text evidence="3">The sequence shown here is derived from an EMBL/GenBank/DDBJ whole genome shotgun (WGS) entry which is preliminary data.</text>
</comment>
<feature type="domain" description="Gfo/Idh/MocA-like oxidoreductase N-terminal" evidence="1">
    <location>
        <begin position="6"/>
        <end position="123"/>
    </location>
</feature>
<sequence length="359" mass="39954">MTTKLTVGVIGAGNIGNVHLRVFDRLKQEVELKAITDVFLPMAQSRAEEYGIERVYETADELIADEELDAIIVAVPNKYHAPLAIQALKAGKHVMLEKPMAINERDAKEILLTQRQTGKVLMIPHQMRWESIALQVKDQINRGELGSIYHAKAGWFRRKGIPGWGTWFTQKNESGGGPLIDIGVHLLDLSLYLMGNPKPVSVFGSTYAEFGPKKKGIGTWGKPNWDGTYDVEDLASAFIKMEDGSTLTLDVSWAVHMDTDSQPFVHVLGSEGGASIRGNKGKFLTERFDETIEVDLEAVEEEEGDRLRLSQHFVECIREGKEPISNALTGYTNNLILSAIYESSQTGREVQLNWDIEGE</sequence>
<evidence type="ECO:0000259" key="1">
    <source>
        <dbReference type="Pfam" id="PF01408"/>
    </source>
</evidence>
<dbReference type="Gene3D" id="3.40.50.720">
    <property type="entry name" value="NAD(P)-binding Rossmann-like Domain"/>
    <property type="match status" value="1"/>
</dbReference>
<keyword evidence="4" id="KW-1185">Reference proteome</keyword>
<dbReference type="InterPro" id="IPR055170">
    <property type="entry name" value="GFO_IDH_MocA-like_dom"/>
</dbReference>
<evidence type="ECO:0000313" key="4">
    <source>
        <dbReference type="Proteomes" id="UP000018895"/>
    </source>
</evidence>
<dbReference type="Pfam" id="PF22725">
    <property type="entry name" value="GFO_IDH_MocA_C3"/>
    <property type="match status" value="1"/>
</dbReference>
<dbReference type="PANTHER" id="PTHR43249">
    <property type="entry name" value="UDP-N-ACETYL-2-AMINO-2-DEOXY-D-GLUCURONATE OXIDASE"/>
    <property type="match status" value="1"/>
</dbReference>
<dbReference type="SUPFAM" id="SSF51735">
    <property type="entry name" value="NAD(P)-binding Rossmann-fold domains"/>
    <property type="match status" value="1"/>
</dbReference>
<dbReference type="Pfam" id="PF01408">
    <property type="entry name" value="GFO_IDH_MocA"/>
    <property type="match status" value="1"/>
</dbReference>
<dbReference type="InterPro" id="IPR052515">
    <property type="entry name" value="Gfo/Idh/MocA_Oxidoreductase"/>
</dbReference>
<dbReference type="PANTHER" id="PTHR43249:SF1">
    <property type="entry name" value="D-GLUCOSIDE 3-DEHYDROGENASE"/>
    <property type="match status" value="1"/>
</dbReference>
<dbReference type="OrthoDB" id="9815825at2"/>
<dbReference type="InterPro" id="IPR000683">
    <property type="entry name" value="Gfo/Idh/MocA-like_OxRdtase_N"/>
</dbReference>
<feature type="domain" description="GFO/IDH/MocA-like oxidoreductase" evidence="2">
    <location>
        <begin position="134"/>
        <end position="274"/>
    </location>
</feature>
<reference evidence="3" key="1">
    <citation type="journal article" date="2014" name="Genome Announc.">
        <title>Draft Genome Sequences of Three Alkaliphilic Bacillus Strains, Bacillus wakoensis JCM 9140T, Bacillus akibai JCM 9157T, and Bacillus hemicellulosilyticus JCM 9152T.</title>
        <authorList>
            <person name="Yuki M."/>
            <person name="Oshima K."/>
            <person name="Suda W."/>
            <person name="Oshida Y."/>
            <person name="Kitamura K."/>
            <person name="Iida T."/>
            <person name="Hattori M."/>
            <person name="Ohkuma M."/>
        </authorList>
    </citation>
    <scope>NUCLEOTIDE SEQUENCE [LARGE SCALE GENOMIC DNA]</scope>
    <source>
        <strain evidence="3">JCM 9152</strain>
    </source>
</reference>
<organism evidence="3 4">
    <name type="scientific">Halalkalibacter hemicellulosilyticusJCM 9152</name>
    <dbReference type="NCBI Taxonomy" id="1236971"/>
    <lineage>
        <taxon>Bacteria</taxon>
        <taxon>Bacillati</taxon>
        <taxon>Bacillota</taxon>
        <taxon>Bacilli</taxon>
        <taxon>Bacillales</taxon>
        <taxon>Bacillaceae</taxon>
        <taxon>Halalkalibacter</taxon>
    </lineage>
</organism>
<dbReference type="GO" id="GO:0000166">
    <property type="term" value="F:nucleotide binding"/>
    <property type="evidence" value="ECO:0007669"/>
    <property type="project" value="InterPro"/>
</dbReference>
<dbReference type="SUPFAM" id="SSF55347">
    <property type="entry name" value="Glyceraldehyde-3-phosphate dehydrogenase-like, C-terminal domain"/>
    <property type="match status" value="1"/>
</dbReference>
<evidence type="ECO:0000259" key="2">
    <source>
        <dbReference type="Pfam" id="PF22725"/>
    </source>
</evidence>
<gene>
    <name evidence="3" type="ORF">JCM9152_2288</name>
</gene>
<dbReference type="InterPro" id="IPR036291">
    <property type="entry name" value="NAD(P)-bd_dom_sf"/>
</dbReference>
<dbReference type="Proteomes" id="UP000018895">
    <property type="component" value="Unassembled WGS sequence"/>
</dbReference>
<dbReference type="STRING" id="1236971.JCM9152_2288"/>
<evidence type="ECO:0000313" key="3">
    <source>
        <dbReference type="EMBL" id="GAE30863.1"/>
    </source>
</evidence>
<dbReference type="Gene3D" id="3.30.360.10">
    <property type="entry name" value="Dihydrodipicolinate Reductase, domain 2"/>
    <property type="match status" value="1"/>
</dbReference>
<proteinExistence type="predicted"/>
<dbReference type="EMBL" id="BAUU01000014">
    <property type="protein sequence ID" value="GAE30863.1"/>
    <property type="molecule type" value="Genomic_DNA"/>
</dbReference>
<name>W4QGT7_9BACI</name>
<accession>W4QGT7</accession>
<dbReference type="AlphaFoldDB" id="W4QGT7"/>